<sequence>MPTLFTRIIEGEIPGRFVWRDERCVAFLTIAPLAPGHVLVVPVEEVDHWIDLDPDLLTHLMGVARTIARVQQDVFDPSRVGVIVAGEEVPHAHVHLIPFRSIAQLDFANAETDPDPADLDDAAERLRRGLRAAGADGVAD</sequence>
<evidence type="ECO:0000256" key="1">
    <source>
        <dbReference type="PIRSR" id="PIRSR601310-1"/>
    </source>
</evidence>
<dbReference type="Pfam" id="PF01230">
    <property type="entry name" value="HIT"/>
    <property type="match status" value="1"/>
</dbReference>
<dbReference type="AlphaFoldDB" id="A0AAE9Y9S0"/>
<evidence type="ECO:0000313" key="6">
    <source>
        <dbReference type="Proteomes" id="UP001216390"/>
    </source>
</evidence>
<organism evidence="5 6">
    <name type="scientific">Iamia majanohamensis</name>
    <dbReference type="NCBI Taxonomy" id="467976"/>
    <lineage>
        <taxon>Bacteria</taxon>
        <taxon>Bacillati</taxon>
        <taxon>Actinomycetota</taxon>
        <taxon>Acidimicrobiia</taxon>
        <taxon>Acidimicrobiales</taxon>
        <taxon>Iamiaceae</taxon>
        <taxon>Iamia</taxon>
    </lineage>
</organism>
<dbReference type="RefSeq" id="WP_272734567.1">
    <property type="nucleotide sequence ID" value="NZ_CP116942.1"/>
</dbReference>
<dbReference type="InterPro" id="IPR036265">
    <property type="entry name" value="HIT-like_sf"/>
</dbReference>
<name>A0AAE9Y9S0_9ACTN</name>
<dbReference type="PROSITE" id="PS51084">
    <property type="entry name" value="HIT_2"/>
    <property type="match status" value="1"/>
</dbReference>
<dbReference type="KEGG" id="ima:PO878_11080"/>
<gene>
    <name evidence="5" type="ORF">PO878_11080</name>
</gene>
<protein>
    <submittedName>
        <fullName evidence="5">HIT family protein</fullName>
    </submittedName>
</protein>
<proteinExistence type="predicted"/>
<feature type="active site" description="Tele-AMP-histidine intermediate" evidence="1">
    <location>
        <position position="93"/>
    </location>
</feature>
<dbReference type="PANTHER" id="PTHR46648">
    <property type="entry name" value="HIT FAMILY PROTEIN 1"/>
    <property type="match status" value="1"/>
</dbReference>
<accession>A0AAE9Y9S0</accession>
<dbReference type="EMBL" id="CP116942">
    <property type="protein sequence ID" value="WCO65042.1"/>
    <property type="molecule type" value="Genomic_DNA"/>
</dbReference>
<reference evidence="5" key="1">
    <citation type="submission" date="2023-01" db="EMBL/GenBank/DDBJ databases">
        <title>The diversity of Class Acidimicrobiia in South China Sea sediment environments and the proposal of Iamia marina sp. nov., a novel species of the genus Iamia.</title>
        <authorList>
            <person name="He Y."/>
            <person name="Tian X."/>
        </authorList>
    </citation>
    <scope>NUCLEOTIDE SEQUENCE</scope>
    <source>
        <strain evidence="5">DSM 19957</strain>
    </source>
</reference>
<evidence type="ECO:0000256" key="3">
    <source>
        <dbReference type="PROSITE-ProRule" id="PRU00464"/>
    </source>
</evidence>
<dbReference type="SUPFAM" id="SSF54197">
    <property type="entry name" value="HIT-like"/>
    <property type="match status" value="1"/>
</dbReference>
<feature type="short sequence motif" description="Histidine triad motif" evidence="2 3">
    <location>
        <begin position="91"/>
        <end position="95"/>
    </location>
</feature>
<keyword evidence="6" id="KW-1185">Reference proteome</keyword>
<dbReference type="GO" id="GO:0003824">
    <property type="term" value="F:catalytic activity"/>
    <property type="evidence" value="ECO:0007669"/>
    <property type="project" value="InterPro"/>
</dbReference>
<dbReference type="GO" id="GO:0009117">
    <property type="term" value="P:nucleotide metabolic process"/>
    <property type="evidence" value="ECO:0007669"/>
    <property type="project" value="TreeGrafter"/>
</dbReference>
<dbReference type="InterPro" id="IPR011146">
    <property type="entry name" value="HIT-like"/>
</dbReference>
<evidence type="ECO:0000259" key="4">
    <source>
        <dbReference type="PROSITE" id="PS51084"/>
    </source>
</evidence>
<dbReference type="Proteomes" id="UP001216390">
    <property type="component" value="Chromosome"/>
</dbReference>
<dbReference type="PANTHER" id="PTHR46648:SF1">
    <property type="entry name" value="ADENOSINE 5'-MONOPHOSPHORAMIDASE HNT1"/>
    <property type="match status" value="1"/>
</dbReference>
<evidence type="ECO:0000313" key="5">
    <source>
        <dbReference type="EMBL" id="WCO65042.1"/>
    </source>
</evidence>
<feature type="domain" description="HIT" evidence="4">
    <location>
        <begin position="4"/>
        <end position="107"/>
    </location>
</feature>
<dbReference type="Gene3D" id="3.30.428.10">
    <property type="entry name" value="HIT-like"/>
    <property type="match status" value="1"/>
</dbReference>
<dbReference type="PRINTS" id="PR00332">
    <property type="entry name" value="HISTRIAD"/>
</dbReference>
<evidence type="ECO:0000256" key="2">
    <source>
        <dbReference type="PIRSR" id="PIRSR601310-3"/>
    </source>
</evidence>
<dbReference type="InterPro" id="IPR001310">
    <property type="entry name" value="Histidine_triad_HIT"/>
</dbReference>